<keyword evidence="8" id="KW-0460">Magnesium</keyword>
<evidence type="ECO:0000313" key="16">
    <source>
        <dbReference type="Proteomes" id="UP000479000"/>
    </source>
</evidence>
<protein>
    <recommendedName>
        <fullName evidence="1">RNA-directed DNA polymerase</fullName>
        <ecNumber evidence="1">2.7.7.49</ecNumber>
    </recommendedName>
</protein>
<dbReference type="GO" id="GO:0003677">
    <property type="term" value="F:DNA binding"/>
    <property type="evidence" value="ECO:0007669"/>
    <property type="project" value="UniProtKB-KW"/>
</dbReference>
<dbReference type="Gene3D" id="3.30.420.10">
    <property type="entry name" value="Ribonuclease H-like superfamily/Ribonuclease H"/>
    <property type="match status" value="1"/>
</dbReference>
<dbReference type="InterPro" id="IPR050951">
    <property type="entry name" value="Retrovirus_Pol_polyprotein"/>
</dbReference>
<dbReference type="PROSITE" id="PS50994">
    <property type="entry name" value="INTEGRASE"/>
    <property type="match status" value="1"/>
</dbReference>
<reference evidence="15 16" key="1">
    <citation type="submission" date="2020-02" db="EMBL/GenBank/DDBJ databases">
        <authorList>
            <person name="Ferguson B K."/>
        </authorList>
    </citation>
    <scope>NUCLEOTIDE SEQUENCE [LARGE SCALE GENOMIC DNA]</scope>
</reference>
<keyword evidence="2" id="KW-0645">Protease</keyword>
<dbReference type="GO" id="GO:0003887">
    <property type="term" value="F:DNA-directed DNA polymerase activity"/>
    <property type="evidence" value="ECO:0007669"/>
    <property type="project" value="UniProtKB-KW"/>
</dbReference>
<evidence type="ECO:0000256" key="3">
    <source>
        <dbReference type="ARBA" id="ARBA00022723"/>
    </source>
</evidence>
<feature type="domain" description="Integrase catalytic" evidence="14">
    <location>
        <begin position="176"/>
        <end position="337"/>
    </location>
</feature>
<evidence type="ECO:0000256" key="12">
    <source>
        <dbReference type="ARBA" id="ARBA00023125"/>
    </source>
</evidence>
<keyword evidence="11" id="KW-0239">DNA-directed DNA polymerase</keyword>
<keyword evidence="11" id="KW-0808">Transferase</keyword>
<dbReference type="GO" id="GO:0006508">
    <property type="term" value="P:proteolysis"/>
    <property type="evidence" value="ECO:0007669"/>
    <property type="project" value="UniProtKB-KW"/>
</dbReference>
<dbReference type="InterPro" id="IPR011011">
    <property type="entry name" value="Znf_FYVE_PHD"/>
</dbReference>
<dbReference type="GO" id="GO:0003964">
    <property type="term" value="F:RNA-directed DNA polymerase activity"/>
    <property type="evidence" value="ECO:0007669"/>
    <property type="project" value="UniProtKB-KW"/>
</dbReference>
<keyword evidence="5" id="KW-0863">Zinc-finger</keyword>
<proteinExistence type="predicted"/>
<dbReference type="Proteomes" id="UP000479000">
    <property type="component" value="Unassembled WGS sequence"/>
</dbReference>
<evidence type="ECO:0000256" key="9">
    <source>
        <dbReference type="ARBA" id="ARBA00022908"/>
    </source>
</evidence>
<dbReference type="SUPFAM" id="SSF57903">
    <property type="entry name" value="FYVE/PHD zinc finger"/>
    <property type="match status" value="1"/>
</dbReference>
<name>A0A6H5GIX0_9HEMI</name>
<dbReference type="SUPFAM" id="SSF53098">
    <property type="entry name" value="Ribonuclease H-like"/>
    <property type="match status" value="1"/>
</dbReference>
<evidence type="ECO:0000256" key="8">
    <source>
        <dbReference type="ARBA" id="ARBA00022842"/>
    </source>
</evidence>
<dbReference type="InterPro" id="IPR012337">
    <property type="entry name" value="RNaseH-like_sf"/>
</dbReference>
<dbReference type="GO" id="GO:0008270">
    <property type="term" value="F:zinc ion binding"/>
    <property type="evidence" value="ECO:0007669"/>
    <property type="project" value="UniProtKB-KW"/>
</dbReference>
<dbReference type="EC" id="2.7.7.49" evidence="1"/>
<dbReference type="GO" id="GO:0006310">
    <property type="term" value="P:DNA recombination"/>
    <property type="evidence" value="ECO:0007669"/>
    <property type="project" value="UniProtKB-KW"/>
</dbReference>
<evidence type="ECO:0000256" key="2">
    <source>
        <dbReference type="ARBA" id="ARBA00022670"/>
    </source>
</evidence>
<dbReference type="PROSITE" id="PS01359">
    <property type="entry name" value="ZF_PHD_1"/>
    <property type="match status" value="1"/>
</dbReference>
<keyword evidence="11" id="KW-0548">Nucleotidyltransferase</keyword>
<accession>A0A6H5GIX0</accession>
<keyword evidence="3" id="KW-0479">Metal-binding</keyword>
<evidence type="ECO:0000256" key="1">
    <source>
        <dbReference type="ARBA" id="ARBA00012493"/>
    </source>
</evidence>
<dbReference type="InterPro" id="IPR036397">
    <property type="entry name" value="RNaseH_sf"/>
</dbReference>
<keyword evidence="13" id="KW-0233">DNA recombination</keyword>
<sequence length="455" mass="52398">MQCAKCELTDPPVDPVKCATCLQQFHAACTRLETIEKWTKMSYDKRDTWKCDLCREDVPPKDTPIPQTDSVLRPIIDSISNNTNSDSRYSLVKNRLMFETKPGNLRAVVPHSLIDVIFRYFHASVIGSHWGVKRTVNAIKKFFYWPNLFKTIKSRVQECPSCLENKTETRQPKGQLSSTPDTSICQTLYIDTAGPLPTSRGYQHILIAVDGMSRFTFIIPLTRATSETVINGLQNHIFRHFGFWERIVSDNATYFTSKKFADFLFFNGIKHTLLPPYYPNPNMAERQIQNLKSALRSQCSDDHSKWANNLYLTQISLNSAYNETTKFTPAEIFLGHNLRTPLNFMWDIDDQQLNLPQTWTSALDNIHREHSNYAKHYNRKHAHITFSPGDQVYLKTYVLSDKQKKINHKLAPRYSGPFVIARLLSPVTYVIQDSNNANIFKTAHVSQLKLARAQR</sequence>
<keyword evidence="9" id="KW-0229">DNA integration</keyword>
<dbReference type="InterPro" id="IPR041588">
    <property type="entry name" value="Integrase_H2C2"/>
</dbReference>
<dbReference type="InterPro" id="IPR056924">
    <property type="entry name" value="SH3_Tf2-1"/>
</dbReference>
<evidence type="ECO:0000313" key="15">
    <source>
        <dbReference type="EMBL" id="CAB0003827.1"/>
    </source>
</evidence>
<dbReference type="AlphaFoldDB" id="A0A6H5GIX0"/>
<dbReference type="GO" id="GO:0004190">
    <property type="term" value="F:aspartic-type endopeptidase activity"/>
    <property type="evidence" value="ECO:0007669"/>
    <property type="project" value="UniProtKB-KW"/>
</dbReference>
<dbReference type="GO" id="GO:0015074">
    <property type="term" value="P:DNA integration"/>
    <property type="evidence" value="ECO:0007669"/>
    <property type="project" value="UniProtKB-KW"/>
</dbReference>
<dbReference type="FunFam" id="1.10.340.70:FF:000001">
    <property type="entry name" value="Retrovirus-related Pol polyprotein from transposon gypsy-like Protein"/>
    <property type="match status" value="1"/>
</dbReference>
<dbReference type="OrthoDB" id="95964at2759"/>
<evidence type="ECO:0000256" key="4">
    <source>
        <dbReference type="ARBA" id="ARBA00022750"/>
    </source>
</evidence>
<dbReference type="Pfam" id="PF24626">
    <property type="entry name" value="SH3_Tf2-1"/>
    <property type="match status" value="1"/>
</dbReference>
<dbReference type="InterPro" id="IPR019786">
    <property type="entry name" value="Zinc_finger_PHD-type_CS"/>
</dbReference>
<dbReference type="Pfam" id="PF17921">
    <property type="entry name" value="Integrase_H2C2"/>
    <property type="match status" value="1"/>
</dbReference>
<keyword evidence="16" id="KW-1185">Reference proteome</keyword>
<evidence type="ECO:0000256" key="6">
    <source>
        <dbReference type="ARBA" id="ARBA00022801"/>
    </source>
</evidence>
<keyword evidence="10" id="KW-0695">RNA-directed DNA polymerase</keyword>
<evidence type="ECO:0000256" key="7">
    <source>
        <dbReference type="ARBA" id="ARBA00022833"/>
    </source>
</evidence>
<evidence type="ECO:0000256" key="11">
    <source>
        <dbReference type="ARBA" id="ARBA00022932"/>
    </source>
</evidence>
<keyword evidence="12" id="KW-0238">DNA-binding</keyword>
<evidence type="ECO:0000256" key="10">
    <source>
        <dbReference type="ARBA" id="ARBA00022918"/>
    </source>
</evidence>
<feature type="non-terminal residue" evidence="15">
    <location>
        <position position="455"/>
    </location>
</feature>
<keyword evidence="7" id="KW-0862">Zinc</keyword>
<dbReference type="Gene3D" id="1.10.340.70">
    <property type="match status" value="1"/>
</dbReference>
<dbReference type="PANTHER" id="PTHR37984">
    <property type="entry name" value="PROTEIN CBG26694"/>
    <property type="match status" value="1"/>
</dbReference>
<dbReference type="PANTHER" id="PTHR37984:SF5">
    <property type="entry name" value="PROTEIN NYNRIN-LIKE"/>
    <property type="match status" value="1"/>
</dbReference>
<evidence type="ECO:0000256" key="13">
    <source>
        <dbReference type="ARBA" id="ARBA00023172"/>
    </source>
</evidence>
<gene>
    <name evidence="15" type="ORF">NTEN_LOCUS9304</name>
</gene>
<dbReference type="EMBL" id="CADCXU010013935">
    <property type="protein sequence ID" value="CAB0003827.1"/>
    <property type="molecule type" value="Genomic_DNA"/>
</dbReference>
<organism evidence="15 16">
    <name type="scientific">Nesidiocoris tenuis</name>
    <dbReference type="NCBI Taxonomy" id="355587"/>
    <lineage>
        <taxon>Eukaryota</taxon>
        <taxon>Metazoa</taxon>
        <taxon>Ecdysozoa</taxon>
        <taxon>Arthropoda</taxon>
        <taxon>Hexapoda</taxon>
        <taxon>Insecta</taxon>
        <taxon>Pterygota</taxon>
        <taxon>Neoptera</taxon>
        <taxon>Paraneoptera</taxon>
        <taxon>Hemiptera</taxon>
        <taxon>Heteroptera</taxon>
        <taxon>Panheteroptera</taxon>
        <taxon>Cimicomorpha</taxon>
        <taxon>Miridae</taxon>
        <taxon>Dicyphina</taxon>
        <taxon>Nesidiocoris</taxon>
    </lineage>
</organism>
<dbReference type="Pfam" id="PF00665">
    <property type="entry name" value="rve"/>
    <property type="match status" value="1"/>
</dbReference>
<keyword evidence="6" id="KW-0378">Hydrolase</keyword>
<keyword evidence="4" id="KW-0064">Aspartyl protease</keyword>
<evidence type="ECO:0000259" key="14">
    <source>
        <dbReference type="PROSITE" id="PS50994"/>
    </source>
</evidence>
<dbReference type="InterPro" id="IPR001584">
    <property type="entry name" value="Integrase_cat-core"/>
</dbReference>
<evidence type="ECO:0000256" key="5">
    <source>
        <dbReference type="ARBA" id="ARBA00022771"/>
    </source>
</evidence>